<evidence type="ECO:0000256" key="3">
    <source>
        <dbReference type="ARBA" id="ARBA00009528"/>
    </source>
</evidence>
<dbReference type="InterPro" id="IPR008283">
    <property type="entry name" value="Peptidase_M17_N"/>
</dbReference>
<dbReference type="SUPFAM" id="SSF52949">
    <property type="entry name" value="Macro domain-like"/>
    <property type="match status" value="1"/>
</dbReference>
<feature type="binding site" evidence="8">
    <location>
        <position position="234"/>
    </location>
    <ligand>
        <name>Mn(2+)</name>
        <dbReference type="ChEBI" id="CHEBI:29035"/>
        <label>1</label>
    </ligand>
</feature>
<comment type="caution">
    <text evidence="10">The sequence shown here is derived from an EMBL/GenBank/DDBJ whole genome shotgun (WGS) entry which is preliminary data.</text>
</comment>
<keyword evidence="5 8" id="KW-0645">Protease</keyword>
<feature type="domain" description="Cytosol aminopeptidase" evidence="9">
    <location>
        <begin position="309"/>
        <end position="316"/>
    </location>
</feature>
<reference evidence="10" key="1">
    <citation type="submission" date="2018-12" db="EMBL/GenBank/DDBJ databases">
        <authorList>
            <person name="Sun L."/>
            <person name="Chen Z."/>
        </authorList>
    </citation>
    <scope>NUCLEOTIDE SEQUENCE [LARGE SCALE GENOMIC DNA]</scope>
    <source>
        <strain evidence="10">3-2-2</strain>
    </source>
</reference>
<dbReference type="Gene3D" id="3.40.630.10">
    <property type="entry name" value="Zn peptidases"/>
    <property type="match status" value="1"/>
</dbReference>
<evidence type="ECO:0000259" key="9">
    <source>
        <dbReference type="PROSITE" id="PS00631"/>
    </source>
</evidence>
<dbReference type="Pfam" id="PF02789">
    <property type="entry name" value="Peptidase_M17_N"/>
    <property type="match status" value="1"/>
</dbReference>
<keyword evidence="8" id="KW-0464">Manganese</keyword>
<dbReference type="Proteomes" id="UP000287156">
    <property type="component" value="Unassembled WGS sequence"/>
</dbReference>
<dbReference type="GO" id="GO:0070006">
    <property type="term" value="F:metalloaminopeptidase activity"/>
    <property type="evidence" value="ECO:0007669"/>
    <property type="project" value="InterPro"/>
</dbReference>
<keyword evidence="11" id="KW-1185">Reference proteome</keyword>
<feature type="binding site" evidence="8">
    <location>
        <position position="234"/>
    </location>
    <ligand>
        <name>Mn(2+)</name>
        <dbReference type="ChEBI" id="CHEBI:29035"/>
        <label>2</label>
    </ligand>
</feature>
<proteinExistence type="inferred from homology"/>
<dbReference type="PANTHER" id="PTHR11963">
    <property type="entry name" value="LEUCINE AMINOPEPTIDASE-RELATED"/>
    <property type="match status" value="1"/>
</dbReference>
<feature type="active site" evidence="8">
    <location>
        <position position="241"/>
    </location>
</feature>
<organism evidence="10 11">
    <name type="scientific">Siminovitchia acidinfaciens</name>
    <dbReference type="NCBI Taxonomy" id="2321395"/>
    <lineage>
        <taxon>Bacteria</taxon>
        <taxon>Bacillati</taxon>
        <taxon>Bacillota</taxon>
        <taxon>Bacilli</taxon>
        <taxon>Bacillales</taxon>
        <taxon>Bacillaceae</taxon>
        <taxon>Siminovitchia</taxon>
    </lineage>
</organism>
<evidence type="ECO:0000256" key="5">
    <source>
        <dbReference type="ARBA" id="ARBA00022670"/>
    </source>
</evidence>
<dbReference type="EC" id="3.4.11.10" evidence="8"/>
<feature type="active site" evidence="8">
    <location>
        <position position="315"/>
    </location>
</feature>
<dbReference type="InterPro" id="IPR011356">
    <property type="entry name" value="Leucine_aapep/pepB"/>
</dbReference>
<dbReference type="EMBL" id="QYTV02000001">
    <property type="protein sequence ID" value="RST76996.1"/>
    <property type="molecule type" value="Genomic_DNA"/>
</dbReference>
<dbReference type="OrthoDB" id="9809354at2"/>
<dbReference type="Pfam" id="PF00883">
    <property type="entry name" value="Peptidase_M17"/>
    <property type="match status" value="1"/>
</dbReference>
<dbReference type="HAMAP" id="MF_00181">
    <property type="entry name" value="Cytosol_peptidase_M17"/>
    <property type="match status" value="1"/>
</dbReference>
<feature type="binding site" evidence="8">
    <location>
        <position position="252"/>
    </location>
    <ligand>
        <name>Mn(2+)</name>
        <dbReference type="ChEBI" id="CHEBI:29035"/>
        <label>2</label>
    </ligand>
</feature>
<evidence type="ECO:0000313" key="10">
    <source>
        <dbReference type="EMBL" id="RST76996.1"/>
    </source>
</evidence>
<dbReference type="PROSITE" id="PS00631">
    <property type="entry name" value="CYTOSOL_AP"/>
    <property type="match status" value="1"/>
</dbReference>
<feature type="binding site" evidence="8">
    <location>
        <position position="313"/>
    </location>
    <ligand>
        <name>Mn(2+)</name>
        <dbReference type="ChEBI" id="CHEBI:29035"/>
        <label>1</label>
    </ligand>
</feature>
<dbReference type="GO" id="GO:0005737">
    <property type="term" value="C:cytoplasm"/>
    <property type="evidence" value="ECO:0007669"/>
    <property type="project" value="UniProtKB-SubCell"/>
</dbReference>
<evidence type="ECO:0000256" key="6">
    <source>
        <dbReference type="ARBA" id="ARBA00022801"/>
    </source>
</evidence>
<dbReference type="PANTHER" id="PTHR11963:SF23">
    <property type="entry name" value="CYTOSOL AMINOPEPTIDASE"/>
    <property type="match status" value="1"/>
</dbReference>
<dbReference type="GO" id="GO:0006508">
    <property type="term" value="P:proteolysis"/>
    <property type="evidence" value="ECO:0007669"/>
    <property type="project" value="UniProtKB-KW"/>
</dbReference>
<dbReference type="InterPro" id="IPR000819">
    <property type="entry name" value="Peptidase_M17_C"/>
</dbReference>
<evidence type="ECO:0000256" key="2">
    <source>
        <dbReference type="ARBA" id="ARBA00000967"/>
    </source>
</evidence>
<comment type="similarity">
    <text evidence="3 8">Belongs to the peptidase M17 family.</text>
</comment>
<comment type="subcellular location">
    <subcellularLocation>
        <location evidence="8">Cytoplasm</location>
    </subcellularLocation>
</comment>
<comment type="function">
    <text evidence="7 8">Presumably involved in the processing and regular turnover of intracellular proteins. Catalyzes the removal of unsubstituted N-terminal amino acids from various peptides.</text>
</comment>
<dbReference type="AlphaFoldDB" id="A0A429Y6E2"/>
<feature type="binding site" evidence="8">
    <location>
        <position position="311"/>
    </location>
    <ligand>
        <name>Mn(2+)</name>
        <dbReference type="ChEBI" id="CHEBI:29035"/>
        <label>1</label>
    </ligand>
</feature>
<evidence type="ECO:0000256" key="7">
    <source>
        <dbReference type="ARBA" id="ARBA00049972"/>
    </source>
</evidence>
<keyword evidence="6 8" id="KW-0378">Hydrolase</keyword>
<dbReference type="InterPro" id="IPR043472">
    <property type="entry name" value="Macro_dom-like"/>
</dbReference>
<name>A0A429Y6E2_9BACI</name>
<feature type="binding site" evidence="8">
    <location>
        <position position="229"/>
    </location>
    <ligand>
        <name>Mn(2+)</name>
        <dbReference type="ChEBI" id="CHEBI:29035"/>
        <label>2</label>
    </ligand>
</feature>
<keyword evidence="8" id="KW-0963">Cytoplasm</keyword>
<dbReference type="SUPFAM" id="SSF53187">
    <property type="entry name" value="Zn-dependent exopeptidases"/>
    <property type="match status" value="1"/>
</dbReference>
<comment type="catalytic activity">
    <reaction evidence="1 8">
        <text>Release of an N-terminal amino acid, Xaa-|-Yaa-, in which Xaa is preferably Leu, but may be other amino acids including Pro although not Arg or Lys, and Yaa may be Pro. Amino acid amides and methyl esters are also readily hydrolyzed, but rates on arylamides are exceedingly low.</text>
        <dbReference type="EC" id="3.4.11.1"/>
    </reaction>
</comment>
<gene>
    <name evidence="8" type="primary">pepA</name>
    <name evidence="10" type="ORF">D4T97_000375</name>
</gene>
<dbReference type="Gene3D" id="3.40.220.10">
    <property type="entry name" value="Leucine Aminopeptidase, subunit E, domain 1"/>
    <property type="match status" value="1"/>
</dbReference>
<feature type="binding site" evidence="8">
    <location>
        <position position="313"/>
    </location>
    <ligand>
        <name>Mn(2+)</name>
        <dbReference type="ChEBI" id="CHEBI:29035"/>
        <label>2</label>
    </ligand>
</feature>
<sequence length="462" mass="50249">MSMKAEILFLASKEIQRATDIAEYVESGSSRFNPVWIDGKFYVVIKPLEEKKETYEEVRHLAGGIARDLSSRKVDAASLNVDELAKGVPGLEKGEAVQAFVEGWHLGSYQFFTYKSNKTPFQTKLGLEGSKDLESFIREGEIRVQAVSFSRDLMNEVPNVLNPETFPEVLKEAFESENVEVNIYRKQQLEELEMHGVLAVNRGSKYDPAFVEMVYRGDESKPLIALVGKGVTFDTGGISLKSGRNISDMRMDMGGAAAVAGAMKLLALSGAKVNVTALIPMVENMPDNSSLLPSEVIRYKNGLTVQVGNTDAEGRLILADGIIRAGDLGAEYIIDIATLTGAVVNALGSKVAGVFGNEEIAVQLKRIGESNGDRVWPLPLVDDYDRYLDSDYADLCNISSKGEAGAITAALFLRRFVPETANWLHVDMAGVMESSGASGYYPKSATGFGARLLADFAVEISK</sequence>
<evidence type="ECO:0000313" key="11">
    <source>
        <dbReference type="Proteomes" id="UP000287156"/>
    </source>
</evidence>
<dbReference type="GO" id="GO:0030145">
    <property type="term" value="F:manganese ion binding"/>
    <property type="evidence" value="ECO:0007669"/>
    <property type="project" value="UniProtKB-UniRule"/>
</dbReference>
<evidence type="ECO:0000256" key="8">
    <source>
        <dbReference type="HAMAP-Rule" id="MF_00181"/>
    </source>
</evidence>
<dbReference type="PRINTS" id="PR00481">
    <property type="entry name" value="LAMNOPPTDASE"/>
</dbReference>
<comment type="cofactor">
    <cofactor evidence="8">
        <name>Mn(2+)</name>
        <dbReference type="ChEBI" id="CHEBI:29035"/>
    </cofactor>
    <text evidence="8">Binds 2 manganese ions per subunit.</text>
</comment>
<dbReference type="CDD" id="cd00433">
    <property type="entry name" value="Peptidase_M17"/>
    <property type="match status" value="1"/>
</dbReference>
<keyword evidence="8" id="KW-0479">Metal-binding</keyword>
<dbReference type="EC" id="3.4.11.1" evidence="8"/>
<accession>A0A429Y6E2</accession>
<evidence type="ECO:0000256" key="1">
    <source>
        <dbReference type="ARBA" id="ARBA00000135"/>
    </source>
</evidence>
<protein>
    <recommendedName>
        <fullName evidence="8">Probable cytosol aminopeptidase</fullName>
        <ecNumber evidence="8">3.4.11.1</ecNumber>
    </recommendedName>
    <alternativeName>
        <fullName evidence="8">Leucine aminopeptidase</fullName>
        <shortName evidence="8">LAP</shortName>
        <ecNumber evidence="8">3.4.11.10</ecNumber>
    </alternativeName>
    <alternativeName>
        <fullName evidence="8">Leucyl aminopeptidase</fullName>
    </alternativeName>
</protein>
<evidence type="ECO:0000256" key="4">
    <source>
        <dbReference type="ARBA" id="ARBA00022438"/>
    </source>
</evidence>
<dbReference type="InterPro" id="IPR023042">
    <property type="entry name" value="Peptidase_M17_leu_NH2_pept"/>
</dbReference>
<comment type="catalytic activity">
    <reaction evidence="2 8">
        <text>Release of an N-terminal amino acid, preferentially leucine, but not glutamic or aspartic acids.</text>
        <dbReference type="EC" id="3.4.11.10"/>
    </reaction>
</comment>
<keyword evidence="4 8" id="KW-0031">Aminopeptidase</keyword>